<dbReference type="EMBL" id="JADCLJ010000024">
    <property type="protein sequence ID" value="MBE4910078.1"/>
    <property type="molecule type" value="Genomic_DNA"/>
</dbReference>
<evidence type="ECO:0008006" key="3">
    <source>
        <dbReference type="Google" id="ProtNLM"/>
    </source>
</evidence>
<evidence type="ECO:0000313" key="1">
    <source>
        <dbReference type="EMBL" id="MBE4910078.1"/>
    </source>
</evidence>
<name>A0ABR9QNJ1_9BACI</name>
<reference evidence="1 2" key="1">
    <citation type="submission" date="2020-10" db="EMBL/GenBank/DDBJ databases">
        <title>Bacillus sp. HD4P25, an endophyte from a halophyte.</title>
        <authorList>
            <person name="Sun J.-Q."/>
        </authorList>
    </citation>
    <scope>NUCLEOTIDE SEQUENCE [LARGE SCALE GENOMIC DNA]</scope>
    <source>
        <strain evidence="1 2">YIM 93174</strain>
    </source>
</reference>
<evidence type="ECO:0000313" key="2">
    <source>
        <dbReference type="Proteomes" id="UP001516662"/>
    </source>
</evidence>
<keyword evidence="2" id="KW-1185">Reference proteome</keyword>
<dbReference type="RefSeq" id="WP_193539280.1">
    <property type="nucleotide sequence ID" value="NZ_JADCLJ010000024.1"/>
</dbReference>
<proteinExistence type="predicted"/>
<organism evidence="1 2">
    <name type="scientific">Litchfieldia luteola</name>
    <dbReference type="NCBI Taxonomy" id="682179"/>
    <lineage>
        <taxon>Bacteria</taxon>
        <taxon>Bacillati</taxon>
        <taxon>Bacillota</taxon>
        <taxon>Bacilli</taxon>
        <taxon>Bacillales</taxon>
        <taxon>Bacillaceae</taxon>
        <taxon>Litchfieldia</taxon>
    </lineage>
</organism>
<protein>
    <recommendedName>
        <fullName evidence="3">Lipoprotein</fullName>
    </recommendedName>
</protein>
<gene>
    <name evidence="1" type="ORF">IMZ08_18745</name>
</gene>
<comment type="caution">
    <text evidence="1">The sequence shown here is derived from an EMBL/GenBank/DDBJ whole genome shotgun (WGS) entry which is preliminary data.</text>
</comment>
<dbReference type="PROSITE" id="PS51257">
    <property type="entry name" value="PROKAR_LIPOPROTEIN"/>
    <property type="match status" value="1"/>
</dbReference>
<dbReference type="Proteomes" id="UP001516662">
    <property type="component" value="Unassembled WGS sequence"/>
</dbReference>
<accession>A0ABR9QNJ1</accession>
<sequence>MKKGIIKLFILNFFLITLLGCSQKVPNDFDLNQLTRVDVQIFDGEDNEKENIITDEKTITTLREMLGKIEWEFNVKAKMTRKEDVKATLFFTFDKNMPERLLEYFIWFNQGDDSVTFIDREKNALGTFNKEDAQILKNILENN</sequence>